<dbReference type="Proteomes" id="UP000016936">
    <property type="component" value="Unassembled WGS sequence"/>
</dbReference>
<dbReference type="InterPro" id="IPR007855">
    <property type="entry name" value="RDRP"/>
</dbReference>
<organism evidence="3 4">
    <name type="scientific">Cochliobolus heterostrophus (strain C5 / ATCC 48332 / race O)</name>
    <name type="common">Southern corn leaf blight fungus</name>
    <name type="synonym">Bipolaris maydis</name>
    <dbReference type="NCBI Taxonomy" id="701091"/>
    <lineage>
        <taxon>Eukaryota</taxon>
        <taxon>Fungi</taxon>
        <taxon>Dikarya</taxon>
        <taxon>Ascomycota</taxon>
        <taxon>Pezizomycotina</taxon>
        <taxon>Dothideomycetes</taxon>
        <taxon>Pleosporomycetidae</taxon>
        <taxon>Pleosporales</taxon>
        <taxon>Pleosporineae</taxon>
        <taxon>Pleosporaceae</taxon>
        <taxon>Bipolaris</taxon>
    </lineage>
</organism>
<feature type="compositionally biased region" description="Polar residues" evidence="1">
    <location>
        <begin position="490"/>
        <end position="504"/>
    </location>
</feature>
<dbReference type="GO" id="GO:0003968">
    <property type="term" value="F:RNA-directed RNA polymerase activity"/>
    <property type="evidence" value="ECO:0007669"/>
    <property type="project" value="UniProtKB-KW"/>
</dbReference>
<reference evidence="3 4" key="1">
    <citation type="journal article" date="2012" name="PLoS Pathog.">
        <title>Diverse lifestyles and strategies of plant pathogenesis encoded in the genomes of eighteen Dothideomycetes fungi.</title>
        <authorList>
            <person name="Ohm R.A."/>
            <person name="Feau N."/>
            <person name="Henrissat B."/>
            <person name="Schoch C.L."/>
            <person name="Horwitz B.A."/>
            <person name="Barry K.W."/>
            <person name="Condon B.J."/>
            <person name="Copeland A.C."/>
            <person name="Dhillon B."/>
            <person name="Glaser F."/>
            <person name="Hesse C.N."/>
            <person name="Kosti I."/>
            <person name="LaButti K."/>
            <person name="Lindquist E.A."/>
            <person name="Lucas S."/>
            <person name="Salamov A.A."/>
            <person name="Bradshaw R.E."/>
            <person name="Ciuffetti L."/>
            <person name="Hamelin R.C."/>
            <person name="Kema G.H.J."/>
            <person name="Lawrence C."/>
            <person name="Scott J.A."/>
            <person name="Spatafora J.W."/>
            <person name="Turgeon B.G."/>
            <person name="de Wit P.J.G.M."/>
            <person name="Zhong S."/>
            <person name="Goodwin S.B."/>
            <person name="Grigoriev I.V."/>
        </authorList>
    </citation>
    <scope>NUCLEOTIDE SEQUENCE [LARGE SCALE GENOMIC DNA]</scope>
    <source>
        <strain evidence="4">C5 / ATCC 48332 / race O</strain>
    </source>
</reference>
<dbReference type="GO" id="GO:0031380">
    <property type="term" value="C:nuclear RNA-directed RNA polymerase complex"/>
    <property type="evidence" value="ECO:0007669"/>
    <property type="project" value="TreeGrafter"/>
</dbReference>
<dbReference type="OMA" id="VHFGFSN"/>
<feature type="region of interest" description="Disordered" evidence="1">
    <location>
        <begin position="380"/>
        <end position="548"/>
    </location>
</feature>
<proteinExistence type="predicted"/>
<evidence type="ECO:0000313" key="3">
    <source>
        <dbReference type="EMBL" id="EMD94752.1"/>
    </source>
</evidence>
<feature type="compositionally biased region" description="Polar residues" evidence="1">
    <location>
        <begin position="539"/>
        <end position="548"/>
    </location>
</feature>
<protein>
    <recommendedName>
        <fullName evidence="2">RDRP core domain-containing protein</fullName>
    </recommendedName>
</protein>
<sequence length="1666" mass="189286">MVGIAAKPYEKSVVLNKLIAKVSYQQIINTDFASAIDVNVCQEMDSHSVFNRISWATRTCECTTPYSFRASCVRTYPNARENYIGSYDRKCDPRDETSVFCIPTENNDLVYTDCSCKRIPKKVGQKPPGKSNGVGCSGGLTLGQTHTMSVYSTIVFATGTTSRQVDGCYVQNSSTGTELAANYPCPLNNNGHVLEFEKGATYQACVEGDDDSPDTISFQWIVTSSIGHSKRDEFMQAVSYDKSVARERRNFKDVLLSRGGIRQARQLLPRMADHARAKGPPAPPSLPSTPSRYQPGEDLNKLVESINRDFDLDIQIRGHYSPSKLDRDDLGNQVYEYIMFLFYQNKQALERAIKEFDSSAGQERSKESLNLFHKLMSDTVKACRPPSKTRTQDIRQPRSPTSSPHKAIKTPQQPTPLRFDRRSQRESRESYESYKTAPDPGSPTDEDTDNEMNPGLEARSPSPSPSFRPPHPSQASKPVSLHSARKRPLENSNHYGTSSKLTKTSRGKQAVNTSRNTEDSFKIPTVDMAPSRQPIPDPSSANPSFNNGIFWSQETANTAATSFTSFNGDTDAYRQPSSTVRAINGSSSTTLGSWDDESLIQAEKQFAMSTQNDRVCEQDIQTDLNRSFSQDSNGQSRSTFGSVDEEEFAKAAAKLEEKQNRSDPVACLEPSGVATNQQQHDSSTDKMPYDIRDIPKQSLFVEMLPVELEYIPYYVLFICLRIALEHSVSLRTIADVVDDSNIFTDPQTFWHSIDCYFKSLGRPTVKSRETNRLWQAVNREMDGFTFKGKLTFSSRRTGSIMCLRLLPIQEEKSCRLQRMFGSDRFLYLDLPEFNSSKIDGFTKDDIVKIRKKWQEWLLTEHSFLGRKWRVFHVDNIKRKHKSHQDDMLHNKKIVLFATEGTGIEQPYTVGEMLNKFLPMDLNKEQSFCKAFARIDLGLSRTIPTLCFDAEQIRRVRDSRSKGDQEDTRFNDTTLDWPPFPARTVMDDGCCVMSVGAAKKIWDLYTKATGVTDPLPSAFQGRIGGAKGIWVINAERFTKEPTHLEPWIMINDSQWKFEPPNDQSPYHRTFEVLNYSSTPSPSELHSLFIPILADRGVPKEAISDLMFDSLEKERMNLLNVLQDTTKVHEWVYRNGANTKLREETPGRAGQPASLEEKVLNLLESGFDPLKFPYLAQNLESFILSRQIFQEAKLRVLLPKSTFLYGVADPKGVLNPGEIQVLFSWPFLDETTNERYLELRDLNVLVARHPACRRSDIQKVRTVIHPELSHLVDVAVFSSKGSFPLAGKLQGGDYDGDIFWICWENTLVQPFFNAPAPVQPPEPSLYGIEKRTEKLKHIVDVKRPDKVDAFLKRAFEFRDHSSLLGQATILAESQAYSENCVHSGTLEKLYDVHDLLVDASKQGYILTQSKYNSSVKTLCENPKDPAYKRAAKDCKNARISIDTLKCREKKYGYKPDNILDYLYFDVVRAHNIETMKKVKEILENAIERDEVLIHPYQYLHDEGIAVVSKELSSLKEKIERVYGAWNEIWNNKKLVGEGRYALIEKCYQNYLAIQPDNPDDPNIRPWMAPYRRYGSCHWDTIKASALYNRYPWPEKLSFVFSLAGYTLSKLKAESFEGTRSVVLPIRANLKPRRIKTLSYSDELDDVDEDEYDFVTALEDQFPGFGDGY</sequence>
<dbReference type="GO" id="GO:0003723">
    <property type="term" value="F:RNA binding"/>
    <property type="evidence" value="ECO:0007669"/>
    <property type="project" value="UniProtKB-KW"/>
</dbReference>
<name>M2V434_COCH5</name>
<feature type="compositionally biased region" description="Pro residues" evidence="1">
    <location>
        <begin position="462"/>
        <end position="472"/>
    </location>
</feature>
<dbReference type="InterPro" id="IPR057596">
    <property type="entry name" value="RDRP_core"/>
</dbReference>
<dbReference type="EMBL" id="KB445571">
    <property type="protein sequence ID" value="EMD94752.1"/>
    <property type="molecule type" value="Genomic_DNA"/>
</dbReference>
<dbReference type="PANTHER" id="PTHR23079:SF55">
    <property type="entry name" value="RNA-DIRECTED RNA POLYMERASE"/>
    <property type="match status" value="1"/>
</dbReference>
<dbReference type="STRING" id="701091.M2V434"/>
<dbReference type="GO" id="GO:0030422">
    <property type="term" value="P:siRNA processing"/>
    <property type="evidence" value="ECO:0007669"/>
    <property type="project" value="TreeGrafter"/>
</dbReference>
<gene>
    <name evidence="3" type="ORF">COCHEDRAFT_1201293</name>
</gene>
<reference evidence="4" key="2">
    <citation type="journal article" date="2013" name="PLoS Genet.">
        <title>Comparative genome structure, secondary metabolite, and effector coding capacity across Cochliobolus pathogens.</title>
        <authorList>
            <person name="Condon B.J."/>
            <person name="Leng Y."/>
            <person name="Wu D."/>
            <person name="Bushley K.E."/>
            <person name="Ohm R.A."/>
            <person name="Otillar R."/>
            <person name="Martin J."/>
            <person name="Schackwitz W."/>
            <person name="Grimwood J."/>
            <person name="MohdZainudin N."/>
            <person name="Xue C."/>
            <person name="Wang R."/>
            <person name="Manning V.A."/>
            <person name="Dhillon B."/>
            <person name="Tu Z.J."/>
            <person name="Steffenson B.J."/>
            <person name="Salamov A."/>
            <person name="Sun H."/>
            <person name="Lowry S."/>
            <person name="LaButti K."/>
            <person name="Han J."/>
            <person name="Copeland A."/>
            <person name="Lindquist E."/>
            <person name="Barry K."/>
            <person name="Schmutz J."/>
            <person name="Baker S.E."/>
            <person name="Ciuffetti L.M."/>
            <person name="Grigoriev I.V."/>
            <person name="Zhong S."/>
            <person name="Turgeon B.G."/>
        </authorList>
    </citation>
    <scope>NUCLEOTIDE SEQUENCE [LARGE SCALE GENOMIC DNA]</scope>
    <source>
        <strain evidence="4">C5 / ATCC 48332 / race O</strain>
    </source>
</reference>
<keyword evidence="4" id="KW-1185">Reference proteome</keyword>
<evidence type="ECO:0000313" key="4">
    <source>
        <dbReference type="Proteomes" id="UP000016936"/>
    </source>
</evidence>
<feature type="compositionally biased region" description="Basic and acidic residues" evidence="1">
    <location>
        <begin position="418"/>
        <end position="432"/>
    </location>
</feature>
<dbReference type="Pfam" id="PF05183">
    <property type="entry name" value="RdRP"/>
    <property type="match status" value="1"/>
</dbReference>
<dbReference type="eggNOG" id="KOG0988">
    <property type="taxonomic scope" value="Eukaryota"/>
</dbReference>
<dbReference type="OrthoDB" id="10055769at2759"/>
<evidence type="ECO:0000256" key="1">
    <source>
        <dbReference type="SAM" id="MobiDB-lite"/>
    </source>
</evidence>
<dbReference type="HOGENOM" id="CLU_004836_0_0_1"/>
<dbReference type="PANTHER" id="PTHR23079">
    <property type="entry name" value="RNA-DEPENDENT RNA POLYMERASE"/>
    <property type="match status" value="1"/>
</dbReference>
<feature type="region of interest" description="Disordered" evidence="1">
    <location>
        <begin position="656"/>
        <end position="688"/>
    </location>
</feature>
<accession>M2V434</accession>
<feature type="domain" description="RDRP core" evidence="2">
    <location>
        <begin position="804"/>
        <end position="1464"/>
    </location>
</feature>
<feature type="region of interest" description="Disordered" evidence="1">
    <location>
        <begin position="274"/>
        <end position="295"/>
    </location>
</feature>
<evidence type="ECO:0000259" key="2">
    <source>
        <dbReference type="Pfam" id="PF05183"/>
    </source>
</evidence>